<dbReference type="HAMAP" id="MF_00072">
    <property type="entry name" value="Rel_fac_3"/>
    <property type="match status" value="1"/>
</dbReference>
<feature type="domain" description="Tr-type G" evidence="10">
    <location>
        <begin position="9"/>
        <end position="277"/>
    </location>
</feature>
<dbReference type="RefSeq" id="WP_096366998.1">
    <property type="nucleotide sequence ID" value="NZ_AP018052.1"/>
</dbReference>
<dbReference type="InterPro" id="IPR005225">
    <property type="entry name" value="Small_GTP-bd"/>
</dbReference>
<dbReference type="FunFam" id="2.40.30.10:FF:000040">
    <property type="entry name" value="Peptide chain release factor 3"/>
    <property type="match status" value="1"/>
</dbReference>
<dbReference type="InterPro" id="IPR000795">
    <property type="entry name" value="T_Tr_GTP-bd_dom"/>
</dbReference>
<sequence>MSNIAQEAARRRTFAIISHPDAGKTTLTEKLLLFGGAIQLAGTVKGRKSTRHATSDWMAMEQQRGISVTSSVMQFPYKDRIVNLLDTPGHEDFSEDTYRTLTAVDSAMMVIDVAKGVEARTIKLMEVCRLRTTPIFTFINKLDREGREPIELMDEVEEVLGIRCAPVTWPIGMGRRFKGVYHLLEDTVHLYQPGKGSTRQDVTEIPGLDNPELDAVLGSQAAELRDEIELVKGASNEFDVAAYLRGELTPVFFGSAINNFGVQELLDYFVEYAPAPQPHVTDARVVEPEEEKFSGFVFKIQANMDPQHRDRIAFLRVCSGRYTRNMKMRQVRIGRDVQVANAMTFMAAERGQVEEAYPGDIIGLHNHGTIRIGDTFTQGEELKFTGIPNFAPELFRRAVLRDPMRMKALQKGLDQLCEEGATQLFRPLRNNDLILGAVGVLQFEVVAQRLRDEYKVECAFEPISVATARWVACEDDKLMQKFRDKAYENLALDQSDELVYIAPTRVNLQMAQERFPEVEFHATREH</sequence>
<comment type="function">
    <text evidence="7 9">Increases the formation of ribosomal termination complexes and stimulates activities of RF-1 and RF-2. It binds guanine nucleotides and has strong preference for UGA stop codons. It may interact directly with the ribosome. The stimulation of RF-1 and RF-2 is significantly reduced by GTP and GDP, but not by GMP.</text>
</comment>
<evidence type="ECO:0000256" key="4">
    <source>
        <dbReference type="ARBA" id="ARBA00022741"/>
    </source>
</evidence>
<dbReference type="PANTHER" id="PTHR43556:SF2">
    <property type="entry name" value="PEPTIDE CHAIN RELEASE FACTOR RF3"/>
    <property type="match status" value="1"/>
</dbReference>
<dbReference type="SUPFAM" id="SSF54980">
    <property type="entry name" value="EF-G C-terminal domain-like"/>
    <property type="match status" value="1"/>
</dbReference>
<accession>A0A1Z4VU17</accession>
<dbReference type="CDD" id="cd04169">
    <property type="entry name" value="RF3"/>
    <property type="match status" value="1"/>
</dbReference>
<dbReference type="KEGG" id="ttc:FOKN1_2595"/>
<evidence type="ECO:0000256" key="5">
    <source>
        <dbReference type="ARBA" id="ARBA00022917"/>
    </source>
</evidence>
<dbReference type="GO" id="GO:0097216">
    <property type="term" value="F:guanosine tetraphosphate binding"/>
    <property type="evidence" value="ECO:0007669"/>
    <property type="project" value="UniProtKB-ARBA"/>
</dbReference>
<dbReference type="NCBIfam" id="TIGR00231">
    <property type="entry name" value="small_GTP"/>
    <property type="match status" value="1"/>
</dbReference>
<organism evidence="11 12">
    <name type="scientific">Thiohalobacter thiocyanaticus</name>
    <dbReference type="NCBI Taxonomy" id="585455"/>
    <lineage>
        <taxon>Bacteria</taxon>
        <taxon>Pseudomonadati</taxon>
        <taxon>Pseudomonadota</taxon>
        <taxon>Gammaproteobacteria</taxon>
        <taxon>Thiohalobacterales</taxon>
        <taxon>Thiohalobacteraceae</taxon>
        <taxon>Thiohalobacter</taxon>
    </lineage>
</organism>
<dbReference type="SUPFAM" id="SSF52540">
    <property type="entry name" value="P-loop containing nucleoside triphosphate hydrolases"/>
    <property type="match status" value="1"/>
</dbReference>
<dbReference type="OrthoDB" id="9804431at2"/>
<evidence type="ECO:0000256" key="9">
    <source>
        <dbReference type="HAMAP-Rule" id="MF_00072"/>
    </source>
</evidence>
<evidence type="ECO:0000256" key="1">
    <source>
        <dbReference type="ARBA" id="ARBA00004496"/>
    </source>
</evidence>
<dbReference type="CDD" id="cd03689">
    <property type="entry name" value="RF3_II"/>
    <property type="match status" value="1"/>
</dbReference>
<dbReference type="InterPro" id="IPR041732">
    <property type="entry name" value="RF3_GTP-bd"/>
</dbReference>
<dbReference type="PANTHER" id="PTHR43556">
    <property type="entry name" value="PEPTIDE CHAIN RELEASE FACTOR RF3"/>
    <property type="match status" value="1"/>
</dbReference>
<reference evidence="11 12" key="1">
    <citation type="submission" date="2017-05" db="EMBL/GenBank/DDBJ databases">
        <title>Thiocyanate degradation by Thiohalobacter thiocyanaticus FOKN1.</title>
        <authorList>
            <person name="Oshiki M."/>
            <person name="Fukushima T."/>
            <person name="Kawano S."/>
            <person name="Nakagawa J."/>
        </authorList>
    </citation>
    <scope>NUCLEOTIDE SEQUENCE [LARGE SCALE GENOMIC DNA]</scope>
    <source>
        <strain evidence="11 12">FOKN1</strain>
    </source>
</reference>
<dbReference type="Proteomes" id="UP000218765">
    <property type="component" value="Chromosome"/>
</dbReference>
<feature type="binding site" evidence="9">
    <location>
        <begin position="140"/>
        <end position="143"/>
    </location>
    <ligand>
        <name>GTP</name>
        <dbReference type="ChEBI" id="CHEBI:37565"/>
    </ligand>
</feature>
<dbReference type="InterPro" id="IPR035647">
    <property type="entry name" value="EFG_III/V"/>
</dbReference>
<dbReference type="AlphaFoldDB" id="A0A1Z4VU17"/>
<dbReference type="PROSITE" id="PS51722">
    <property type="entry name" value="G_TR_2"/>
    <property type="match status" value="1"/>
</dbReference>
<dbReference type="PRINTS" id="PR00315">
    <property type="entry name" value="ELONGATNFCT"/>
</dbReference>
<comment type="similarity">
    <text evidence="2 9">Belongs to the TRAFAC class translation factor GTPase superfamily. Classic translation factor GTPase family. PrfC subfamily.</text>
</comment>
<evidence type="ECO:0000313" key="11">
    <source>
        <dbReference type="EMBL" id="BAZ94965.1"/>
    </source>
</evidence>
<dbReference type="NCBIfam" id="TIGR00503">
    <property type="entry name" value="prfC"/>
    <property type="match status" value="1"/>
</dbReference>
<dbReference type="InterPro" id="IPR032090">
    <property type="entry name" value="RF3_C"/>
</dbReference>
<evidence type="ECO:0000256" key="7">
    <source>
        <dbReference type="ARBA" id="ARBA00025017"/>
    </source>
</evidence>
<dbReference type="InterPro" id="IPR009000">
    <property type="entry name" value="Transl_B-barrel_sf"/>
</dbReference>
<dbReference type="GO" id="GO:0006449">
    <property type="term" value="P:regulation of translational termination"/>
    <property type="evidence" value="ECO:0007669"/>
    <property type="project" value="UniProtKB-UniRule"/>
</dbReference>
<dbReference type="SUPFAM" id="SSF50447">
    <property type="entry name" value="Translation proteins"/>
    <property type="match status" value="1"/>
</dbReference>
<dbReference type="GO" id="GO:0016150">
    <property type="term" value="F:translation release factor activity, codon nonspecific"/>
    <property type="evidence" value="ECO:0007669"/>
    <property type="project" value="TreeGrafter"/>
</dbReference>
<dbReference type="FunFam" id="3.30.70.3280:FF:000001">
    <property type="entry name" value="Peptide chain release factor 3"/>
    <property type="match status" value="1"/>
</dbReference>
<name>A0A1Z4VU17_9GAMM</name>
<dbReference type="InterPro" id="IPR031157">
    <property type="entry name" value="G_TR_CS"/>
</dbReference>
<feature type="binding site" evidence="9">
    <location>
        <begin position="18"/>
        <end position="25"/>
    </location>
    <ligand>
        <name>GTP</name>
        <dbReference type="ChEBI" id="CHEBI:37565"/>
    </ligand>
</feature>
<keyword evidence="6 9" id="KW-0342">GTP-binding</keyword>
<evidence type="ECO:0000313" key="12">
    <source>
        <dbReference type="Proteomes" id="UP000218765"/>
    </source>
</evidence>
<dbReference type="PROSITE" id="PS00301">
    <property type="entry name" value="G_TR_1"/>
    <property type="match status" value="1"/>
</dbReference>
<feature type="binding site" evidence="9">
    <location>
        <begin position="86"/>
        <end position="90"/>
    </location>
    <ligand>
        <name>GTP</name>
        <dbReference type="ChEBI" id="CHEBI:37565"/>
    </ligand>
</feature>
<protein>
    <recommendedName>
        <fullName evidence="8 9">Peptide chain release factor 3</fullName>
        <shortName evidence="9">RF-3</shortName>
    </recommendedName>
</protein>
<dbReference type="Pfam" id="PF00009">
    <property type="entry name" value="GTP_EFTU"/>
    <property type="match status" value="1"/>
</dbReference>
<evidence type="ECO:0000256" key="2">
    <source>
        <dbReference type="ARBA" id="ARBA00009978"/>
    </source>
</evidence>
<dbReference type="Pfam" id="PF22042">
    <property type="entry name" value="EF-G_D2"/>
    <property type="match status" value="1"/>
</dbReference>
<keyword evidence="3 9" id="KW-0963">Cytoplasm</keyword>
<gene>
    <name evidence="9" type="primary">prfC</name>
    <name evidence="11" type="ORF">FOKN1_2595</name>
</gene>
<proteinExistence type="inferred from homology"/>
<dbReference type="EMBL" id="AP018052">
    <property type="protein sequence ID" value="BAZ94965.1"/>
    <property type="molecule type" value="Genomic_DNA"/>
</dbReference>
<comment type="subcellular location">
    <subcellularLocation>
        <location evidence="1 9">Cytoplasm</location>
    </subcellularLocation>
</comment>
<keyword evidence="12" id="KW-1185">Reference proteome</keyword>
<dbReference type="GO" id="GO:0016149">
    <property type="term" value="F:translation release factor activity, codon specific"/>
    <property type="evidence" value="ECO:0007669"/>
    <property type="project" value="UniProtKB-UniRule"/>
</dbReference>
<dbReference type="Gene3D" id="3.40.50.300">
    <property type="entry name" value="P-loop containing nucleotide triphosphate hydrolases"/>
    <property type="match status" value="2"/>
</dbReference>
<dbReference type="InterPro" id="IPR038467">
    <property type="entry name" value="RF3_dom_3_sf"/>
</dbReference>
<evidence type="ECO:0000259" key="10">
    <source>
        <dbReference type="PROSITE" id="PS51722"/>
    </source>
</evidence>
<evidence type="ECO:0000256" key="8">
    <source>
        <dbReference type="ARBA" id="ARBA00073639"/>
    </source>
</evidence>
<keyword evidence="5 9" id="KW-0648">Protein biosynthesis</keyword>
<dbReference type="GO" id="GO:0005525">
    <property type="term" value="F:GTP binding"/>
    <property type="evidence" value="ECO:0007669"/>
    <property type="project" value="UniProtKB-UniRule"/>
</dbReference>
<keyword evidence="4 9" id="KW-0547">Nucleotide-binding</keyword>
<dbReference type="InterPro" id="IPR004548">
    <property type="entry name" value="PrfC"/>
</dbReference>
<dbReference type="GO" id="GO:0005829">
    <property type="term" value="C:cytosol"/>
    <property type="evidence" value="ECO:0007669"/>
    <property type="project" value="TreeGrafter"/>
</dbReference>
<dbReference type="Pfam" id="PF16658">
    <property type="entry name" value="RF3_C"/>
    <property type="match status" value="1"/>
</dbReference>
<dbReference type="GO" id="GO:0003924">
    <property type="term" value="F:GTPase activity"/>
    <property type="evidence" value="ECO:0007669"/>
    <property type="project" value="InterPro"/>
</dbReference>
<dbReference type="InterPro" id="IPR053905">
    <property type="entry name" value="EF-G-like_DII"/>
</dbReference>
<dbReference type="FunFam" id="3.40.50.300:FF:000542">
    <property type="entry name" value="Peptide chain release factor 3"/>
    <property type="match status" value="1"/>
</dbReference>
<evidence type="ECO:0000256" key="3">
    <source>
        <dbReference type="ARBA" id="ARBA00022490"/>
    </source>
</evidence>
<dbReference type="NCBIfam" id="NF001964">
    <property type="entry name" value="PRK00741.1"/>
    <property type="match status" value="1"/>
</dbReference>
<dbReference type="Gene3D" id="3.30.70.3280">
    <property type="entry name" value="Peptide chain release factor 3, domain III"/>
    <property type="match status" value="1"/>
</dbReference>
<evidence type="ECO:0000256" key="6">
    <source>
        <dbReference type="ARBA" id="ARBA00023134"/>
    </source>
</evidence>
<dbReference type="InterPro" id="IPR027417">
    <property type="entry name" value="P-loop_NTPase"/>
</dbReference>